<evidence type="ECO:0000259" key="5">
    <source>
        <dbReference type="PROSITE" id="PS50977"/>
    </source>
</evidence>
<dbReference type="GO" id="GO:0000976">
    <property type="term" value="F:transcription cis-regulatory region binding"/>
    <property type="evidence" value="ECO:0007669"/>
    <property type="project" value="TreeGrafter"/>
</dbReference>
<sequence length="249" mass="27289">MTSESGAGLRRTLTLLWHGVPEPARGPRQSLSLERIVRAAIGVADAEGLAAVSMRRVASELGAGAMSLYRYVPGKAELMDLMVDAVYAEDLPALEAAEGDWRAKMEHAARLQWATFLRHPWLLDIPQGRPMLGPNAMQSTELTLRYLDGIGLDEHEMIGVVITVSSFVTGLARTTVEEREAARRTGVSDDEWWKVHTEVLSAALPPGRMPIMDRLGEAGVWDGTYDTLTFGLERILDGVAALVESRRRG</sequence>
<dbReference type="PANTHER" id="PTHR30055">
    <property type="entry name" value="HTH-TYPE TRANSCRIPTIONAL REGULATOR RUTR"/>
    <property type="match status" value="1"/>
</dbReference>
<evidence type="ECO:0000313" key="7">
    <source>
        <dbReference type="Proteomes" id="UP000184363"/>
    </source>
</evidence>
<evidence type="ECO:0000256" key="2">
    <source>
        <dbReference type="ARBA" id="ARBA00023125"/>
    </source>
</evidence>
<dbReference type="PANTHER" id="PTHR30055:SF151">
    <property type="entry name" value="TRANSCRIPTIONAL REGULATORY PROTEIN"/>
    <property type="match status" value="1"/>
</dbReference>
<evidence type="ECO:0000256" key="4">
    <source>
        <dbReference type="PROSITE-ProRule" id="PRU00335"/>
    </source>
</evidence>
<keyword evidence="3" id="KW-0804">Transcription</keyword>
<keyword evidence="2 4" id="KW-0238">DNA-binding</keyword>
<feature type="domain" description="HTH tetR-type" evidence="5">
    <location>
        <begin position="30"/>
        <end position="90"/>
    </location>
</feature>
<accession>A0A1M6ZCS2</accession>
<dbReference type="OrthoDB" id="2570341at2"/>
<name>A0A1M6ZCS2_PSETH</name>
<dbReference type="Gene3D" id="1.10.10.60">
    <property type="entry name" value="Homeodomain-like"/>
    <property type="match status" value="1"/>
</dbReference>
<dbReference type="SUPFAM" id="SSF48498">
    <property type="entry name" value="Tetracyclin repressor-like, C-terminal domain"/>
    <property type="match status" value="1"/>
</dbReference>
<dbReference type="GO" id="GO:0045892">
    <property type="term" value="P:negative regulation of DNA-templated transcription"/>
    <property type="evidence" value="ECO:0007669"/>
    <property type="project" value="InterPro"/>
</dbReference>
<organism evidence="6 7">
    <name type="scientific">Pseudonocardia thermophila</name>
    <dbReference type="NCBI Taxonomy" id="1848"/>
    <lineage>
        <taxon>Bacteria</taxon>
        <taxon>Bacillati</taxon>
        <taxon>Actinomycetota</taxon>
        <taxon>Actinomycetes</taxon>
        <taxon>Pseudonocardiales</taxon>
        <taxon>Pseudonocardiaceae</taxon>
        <taxon>Pseudonocardia</taxon>
    </lineage>
</organism>
<dbReference type="EMBL" id="FRAP01000023">
    <property type="protein sequence ID" value="SHL28278.1"/>
    <property type="molecule type" value="Genomic_DNA"/>
</dbReference>
<dbReference type="AlphaFoldDB" id="A0A1M6ZCS2"/>
<reference evidence="6 7" key="1">
    <citation type="submission" date="2016-11" db="EMBL/GenBank/DDBJ databases">
        <authorList>
            <person name="Jaros S."/>
            <person name="Januszkiewicz K."/>
            <person name="Wedrychowicz H."/>
        </authorList>
    </citation>
    <scope>NUCLEOTIDE SEQUENCE [LARGE SCALE GENOMIC DNA]</scope>
    <source>
        <strain evidence="6 7">DSM 43832</strain>
    </source>
</reference>
<keyword evidence="1" id="KW-0805">Transcription regulation</keyword>
<dbReference type="PROSITE" id="PS50977">
    <property type="entry name" value="HTH_TETR_2"/>
    <property type="match status" value="1"/>
</dbReference>
<dbReference type="InterPro" id="IPR009057">
    <property type="entry name" value="Homeodomain-like_sf"/>
</dbReference>
<gene>
    <name evidence="6" type="ORF">SAMN05443637_12348</name>
</gene>
<evidence type="ECO:0000256" key="3">
    <source>
        <dbReference type="ARBA" id="ARBA00023163"/>
    </source>
</evidence>
<evidence type="ECO:0000256" key="1">
    <source>
        <dbReference type="ARBA" id="ARBA00023015"/>
    </source>
</evidence>
<dbReference type="STRING" id="1848.SAMN05443637_12348"/>
<dbReference type="Proteomes" id="UP000184363">
    <property type="component" value="Unassembled WGS sequence"/>
</dbReference>
<evidence type="ECO:0000313" key="6">
    <source>
        <dbReference type="EMBL" id="SHL28278.1"/>
    </source>
</evidence>
<protein>
    <submittedName>
        <fullName evidence="6">Transcriptional regulator, TetR family</fullName>
    </submittedName>
</protein>
<dbReference type="GO" id="GO:0003700">
    <property type="term" value="F:DNA-binding transcription factor activity"/>
    <property type="evidence" value="ECO:0007669"/>
    <property type="project" value="TreeGrafter"/>
</dbReference>
<feature type="DNA-binding region" description="H-T-H motif" evidence="4">
    <location>
        <begin position="53"/>
        <end position="72"/>
    </location>
</feature>
<dbReference type="InterPro" id="IPR050109">
    <property type="entry name" value="HTH-type_TetR-like_transc_reg"/>
</dbReference>
<dbReference type="RefSeq" id="WP_073459798.1">
    <property type="nucleotide sequence ID" value="NZ_CALGVN010000020.1"/>
</dbReference>
<dbReference type="InterPro" id="IPR004111">
    <property type="entry name" value="Repressor_TetR_C"/>
</dbReference>
<dbReference type="Gene3D" id="1.10.357.10">
    <property type="entry name" value="Tetracycline Repressor, domain 2"/>
    <property type="match status" value="1"/>
</dbReference>
<proteinExistence type="predicted"/>
<keyword evidence="7" id="KW-1185">Reference proteome</keyword>
<dbReference type="Pfam" id="PF02909">
    <property type="entry name" value="TetR_C_1"/>
    <property type="match status" value="1"/>
</dbReference>
<dbReference type="SUPFAM" id="SSF46689">
    <property type="entry name" value="Homeodomain-like"/>
    <property type="match status" value="1"/>
</dbReference>
<dbReference type="InterPro" id="IPR001647">
    <property type="entry name" value="HTH_TetR"/>
</dbReference>
<dbReference type="Pfam" id="PF00440">
    <property type="entry name" value="TetR_N"/>
    <property type="match status" value="1"/>
</dbReference>
<dbReference type="InterPro" id="IPR036271">
    <property type="entry name" value="Tet_transcr_reg_TetR-rel_C_sf"/>
</dbReference>